<evidence type="ECO:0000313" key="1">
    <source>
        <dbReference type="EMBL" id="VWB24392.1"/>
    </source>
</evidence>
<organism evidence="1 2">
    <name type="scientific">Burkholderia paludis</name>
    <dbReference type="NCBI Taxonomy" id="1506587"/>
    <lineage>
        <taxon>Bacteria</taxon>
        <taxon>Pseudomonadati</taxon>
        <taxon>Pseudomonadota</taxon>
        <taxon>Betaproteobacteria</taxon>
        <taxon>Burkholderiales</taxon>
        <taxon>Burkholderiaceae</taxon>
        <taxon>Burkholderia</taxon>
        <taxon>Burkholderia cepacia complex</taxon>
    </lineage>
</organism>
<dbReference type="AlphaFoldDB" id="A0A6J5CZI0"/>
<reference evidence="1 2" key="1">
    <citation type="submission" date="2019-09" db="EMBL/GenBank/DDBJ databases">
        <authorList>
            <person name="Depoorter E."/>
        </authorList>
    </citation>
    <scope>NUCLEOTIDE SEQUENCE [LARGE SCALE GENOMIC DNA]</scope>
    <source>
        <strain evidence="1">LMG 30113</strain>
    </source>
</reference>
<keyword evidence="2" id="KW-1185">Reference proteome</keyword>
<dbReference type="EMBL" id="CABVQD010000002">
    <property type="protein sequence ID" value="VWB24392.1"/>
    <property type="molecule type" value="Genomic_DNA"/>
</dbReference>
<protein>
    <submittedName>
        <fullName evidence="1">Uncharacterized protein</fullName>
    </submittedName>
</protein>
<dbReference type="Proteomes" id="UP000494330">
    <property type="component" value="Unassembled WGS sequence"/>
</dbReference>
<evidence type="ECO:0000313" key="2">
    <source>
        <dbReference type="Proteomes" id="UP000494330"/>
    </source>
</evidence>
<name>A0A6J5CZI0_9BURK</name>
<gene>
    <name evidence="1" type="ORF">BPA30113_00855</name>
</gene>
<accession>A0A6J5CZI0</accession>
<sequence>MQQALPGQPRAHAFDVTYRAISGPGFARLVSMPQPAIVVARAVSASMAAAEGA</sequence>
<proteinExistence type="predicted"/>